<gene>
    <name evidence="2" type="ORF">LCGC14_2515280</name>
</gene>
<organism evidence="2">
    <name type="scientific">marine sediment metagenome</name>
    <dbReference type="NCBI Taxonomy" id="412755"/>
    <lineage>
        <taxon>unclassified sequences</taxon>
        <taxon>metagenomes</taxon>
        <taxon>ecological metagenomes</taxon>
    </lineage>
</organism>
<protein>
    <submittedName>
        <fullName evidence="2">Uncharacterized protein</fullName>
    </submittedName>
</protein>
<evidence type="ECO:0000256" key="1">
    <source>
        <dbReference type="SAM" id="MobiDB-lite"/>
    </source>
</evidence>
<evidence type="ECO:0000313" key="2">
    <source>
        <dbReference type="EMBL" id="KKL14475.1"/>
    </source>
</evidence>
<proteinExistence type="predicted"/>
<dbReference type="AlphaFoldDB" id="A0A0F9AYH1"/>
<feature type="region of interest" description="Disordered" evidence="1">
    <location>
        <begin position="46"/>
        <end position="65"/>
    </location>
</feature>
<comment type="caution">
    <text evidence="2">The sequence shown here is derived from an EMBL/GenBank/DDBJ whole genome shotgun (WGS) entry which is preliminary data.</text>
</comment>
<dbReference type="EMBL" id="LAZR01040444">
    <property type="protein sequence ID" value="KKL14475.1"/>
    <property type="molecule type" value="Genomic_DNA"/>
</dbReference>
<sequence length="135" mass="15435">MALFRCIGKCGRLKTAPDDFYENNSKRGHTTSCKVCICAATRLRNPPTGNKQGRPKGTVKTGPKKAKKNYYVKKTLDFQRRANPTPEQIAHGTWLVRAAAFFDKFFSMPVDKRNCVRCPRECKHSLRDIVDSDYY</sequence>
<reference evidence="2" key="1">
    <citation type="journal article" date="2015" name="Nature">
        <title>Complex archaea that bridge the gap between prokaryotes and eukaryotes.</title>
        <authorList>
            <person name="Spang A."/>
            <person name="Saw J.H."/>
            <person name="Jorgensen S.L."/>
            <person name="Zaremba-Niedzwiedzka K."/>
            <person name="Martijn J."/>
            <person name="Lind A.E."/>
            <person name="van Eijk R."/>
            <person name="Schleper C."/>
            <person name="Guy L."/>
            <person name="Ettema T.J."/>
        </authorList>
    </citation>
    <scope>NUCLEOTIDE SEQUENCE</scope>
</reference>
<name>A0A0F9AYH1_9ZZZZ</name>
<accession>A0A0F9AYH1</accession>